<dbReference type="InterPro" id="IPR039424">
    <property type="entry name" value="SBP_5"/>
</dbReference>
<dbReference type="PANTHER" id="PTHR30290:SF83">
    <property type="entry name" value="ABC TRANSPORTER SUBSTRATE-BINDING PROTEIN"/>
    <property type="match status" value="1"/>
</dbReference>
<evidence type="ECO:0000259" key="2">
    <source>
        <dbReference type="Pfam" id="PF00496"/>
    </source>
</evidence>
<dbReference type="Pfam" id="PF00496">
    <property type="entry name" value="SBP_bac_5"/>
    <property type="match status" value="1"/>
</dbReference>
<organism evidence="3 4">
    <name type="scientific">Protofrankia coriariae</name>
    <dbReference type="NCBI Taxonomy" id="1562887"/>
    <lineage>
        <taxon>Bacteria</taxon>
        <taxon>Bacillati</taxon>
        <taxon>Actinomycetota</taxon>
        <taxon>Actinomycetes</taxon>
        <taxon>Frankiales</taxon>
        <taxon>Frankiaceae</taxon>
        <taxon>Protofrankia</taxon>
    </lineage>
</organism>
<keyword evidence="4" id="KW-1185">Reference proteome</keyword>
<dbReference type="Proteomes" id="UP000035425">
    <property type="component" value="Unassembled WGS sequence"/>
</dbReference>
<comment type="caution">
    <text evidence="3">The sequence shown here is derived from an EMBL/GenBank/DDBJ whole genome shotgun (WGS) entry which is preliminary data.</text>
</comment>
<dbReference type="InterPro" id="IPR030678">
    <property type="entry name" value="Peptide/Ni-bd"/>
</dbReference>
<gene>
    <name evidence="3" type="ORF">FrCorBMG51_07780</name>
</gene>
<protein>
    <submittedName>
        <fullName evidence="3">ABC transporter substrate-binding protein</fullName>
    </submittedName>
</protein>
<reference evidence="3 4" key="1">
    <citation type="submission" date="2014-12" db="EMBL/GenBank/DDBJ databases">
        <title>Frankia sp. BMG5.1 draft genome.</title>
        <authorList>
            <person name="Gtari M."/>
            <person name="Ghodhbane-Gtari F."/>
            <person name="Nouioui I."/>
            <person name="Ktari A."/>
            <person name="Hezbri K."/>
            <person name="Mimouni W."/>
            <person name="Sbissi I."/>
            <person name="Ayari A."/>
            <person name="Yamanaka T."/>
            <person name="Normand P."/>
            <person name="Tisa L.S."/>
            <person name="Boudabous A."/>
        </authorList>
    </citation>
    <scope>NUCLEOTIDE SEQUENCE [LARGE SCALE GENOMIC DNA]</scope>
    <source>
        <strain evidence="3 4">BMG5.1</strain>
    </source>
</reference>
<dbReference type="Gene3D" id="3.40.190.10">
    <property type="entry name" value="Periplasmic binding protein-like II"/>
    <property type="match status" value="1"/>
</dbReference>
<feature type="chain" id="PRO_5047129689" evidence="1">
    <location>
        <begin position="19"/>
        <end position="584"/>
    </location>
</feature>
<feature type="domain" description="Solute-binding protein family 5" evidence="2">
    <location>
        <begin position="94"/>
        <end position="458"/>
    </location>
</feature>
<dbReference type="RefSeq" id="WP_047222489.1">
    <property type="nucleotide sequence ID" value="NZ_JWIO01000009.1"/>
</dbReference>
<proteinExistence type="predicted"/>
<sequence length="584" mass="60692">MPAWLLCLVVLATVVACGGGGQPAPAPVTSITPTVTSDPTDKPGGTLRLVTGAIPSGDPGWATDAGSRMLLRLVSRQLYSYRASPDPVFTAAPLPDLAVGPPVVSEDGKTHTVTLRPSARWDTPGVRRVTATDVARGIKRLCTPPNPSPMRGYFAATVVGFATYCDELMKTPPEGVRDFIERRGIDGVQVIGDDSIEFHLLAPAADFTDVLALPAASPVPLEALAYAPNSPEYLENLISDGPYHFGNTLGDETYRLSRNPAWVASSDGIRPALADHVTVRTGVDAATAQAEIDADRADMAMDSTVPAADVTALDAQADGRLSTDGPGSTVLLTVGLHGPASAALGGGGVRQALVYCVDRAAVAAALGGPVLATTTAQMLQPAMTGFQPRDPFPTLGSTGDPARCREGTRTAADGGPLTTLVLLTTDSAEDAAVASALRDAFARAGVTLQVEAVPAADYPGVAVPSSTVGWDLALTRVTPQWFGNAGRSVFQPLLEPQWSGSRPADGGYRNDRIAQLLRDALGERDPAALPTRWGDLERELLTDAAIIPLAVTVTPRFHSANVRGFLRVPSLDAADPTAISLGIA</sequence>
<dbReference type="SUPFAM" id="SSF53850">
    <property type="entry name" value="Periplasmic binding protein-like II"/>
    <property type="match status" value="1"/>
</dbReference>
<dbReference type="EMBL" id="JWIO01000009">
    <property type="protein sequence ID" value="KLL11998.1"/>
    <property type="molecule type" value="Genomic_DNA"/>
</dbReference>
<dbReference type="PANTHER" id="PTHR30290">
    <property type="entry name" value="PERIPLASMIC BINDING COMPONENT OF ABC TRANSPORTER"/>
    <property type="match status" value="1"/>
</dbReference>
<dbReference type="Gene3D" id="3.10.105.10">
    <property type="entry name" value="Dipeptide-binding Protein, Domain 3"/>
    <property type="match status" value="1"/>
</dbReference>
<accession>A0ABR5F5Q6</accession>
<feature type="signal peptide" evidence="1">
    <location>
        <begin position="1"/>
        <end position="18"/>
    </location>
</feature>
<dbReference type="InterPro" id="IPR000914">
    <property type="entry name" value="SBP_5_dom"/>
</dbReference>
<evidence type="ECO:0000256" key="1">
    <source>
        <dbReference type="SAM" id="SignalP"/>
    </source>
</evidence>
<evidence type="ECO:0000313" key="3">
    <source>
        <dbReference type="EMBL" id="KLL11998.1"/>
    </source>
</evidence>
<name>A0ABR5F5Q6_9ACTN</name>
<dbReference type="PIRSF" id="PIRSF002741">
    <property type="entry name" value="MppA"/>
    <property type="match status" value="1"/>
</dbReference>
<evidence type="ECO:0000313" key="4">
    <source>
        <dbReference type="Proteomes" id="UP000035425"/>
    </source>
</evidence>
<keyword evidence="1" id="KW-0732">Signal</keyword>